<organism evidence="1">
    <name type="scientific">marine sediment metagenome</name>
    <dbReference type="NCBI Taxonomy" id="412755"/>
    <lineage>
        <taxon>unclassified sequences</taxon>
        <taxon>metagenomes</taxon>
        <taxon>ecological metagenomes</taxon>
    </lineage>
</organism>
<name>A0A0F8ZNQ2_9ZZZZ</name>
<proteinExistence type="predicted"/>
<sequence>MSGIHLECIAGPKDGENLYLPQGMDFVLVVLETPVERVPVYRPGEEVSPHAPMPWLGVYRFGRILKRRKHSGVIREIVWDVLLWEG</sequence>
<dbReference type="AlphaFoldDB" id="A0A0F8ZNQ2"/>
<accession>A0A0F8ZNQ2</accession>
<gene>
    <name evidence="1" type="ORF">LCGC14_2672530</name>
</gene>
<evidence type="ECO:0000313" key="1">
    <source>
        <dbReference type="EMBL" id="KKK95468.1"/>
    </source>
</evidence>
<reference evidence="1" key="1">
    <citation type="journal article" date="2015" name="Nature">
        <title>Complex archaea that bridge the gap between prokaryotes and eukaryotes.</title>
        <authorList>
            <person name="Spang A."/>
            <person name="Saw J.H."/>
            <person name="Jorgensen S.L."/>
            <person name="Zaremba-Niedzwiedzka K."/>
            <person name="Martijn J."/>
            <person name="Lind A.E."/>
            <person name="van Eijk R."/>
            <person name="Schleper C."/>
            <person name="Guy L."/>
            <person name="Ettema T.J."/>
        </authorList>
    </citation>
    <scope>NUCLEOTIDE SEQUENCE</scope>
</reference>
<dbReference type="EMBL" id="LAZR01046898">
    <property type="protein sequence ID" value="KKK95468.1"/>
    <property type="molecule type" value="Genomic_DNA"/>
</dbReference>
<comment type="caution">
    <text evidence="1">The sequence shown here is derived from an EMBL/GenBank/DDBJ whole genome shotgun (WGS) entry which is preliminary data.</text>
</comment>
<protein>
    <submittedName>
        <fullName evidence="1">Uncharacterized protein</fullName>
    </submittedName>
</protein>